<organism evidence="2">
    <name type="scientific">Brassica napus</name>
    <name type="common">Rape</name>
    <dbReference type="NCBI Taxonomy" id="3708"/>
    <lineage>
        <taxon>Eukaryota</taxon>
        <taxon>Viridiplantae</taxon>
        <taxon>Streptophyta</taxon>
        <taxon>Embryophyta</taxon>
        <taxon>Tracheophyta</taxon>
        <taxon>Spermatophyta</taxon>
        <taxon>Magnoliopsida</taxon>
        <taxon>eudicotyledons</taxon>
        <taxon>Gunneridae</taxon>
        <taxon>Pentapetalae</taxon>
        <taxon>rosids</taxon>
        <taxon>malvids</taxon>
        <taxon>Brassicales</taxon>
        <taxon>Brassicaceae</taxon>
        <taxon>Brassiceae</taxon>
        <taxon>Brassica</taxon>
    </lineage>
</organism>
<proteinExistence type="predicted"/>
<accession>A0A816KBR3</accession>
<evidence type="ECO:0000313" key="2">
    <source>
        <dbReference type="EMBL" id="CAF1919568.1"/>
    </source>
</evidence>
<gene>
    <name evidence="2" type="ORF">DARMORV10_C02P48240.1</name>
</gene>
<feature type="compositionally biased region" description="Polar residues" evidence="1">
    <location>
        <begin position="63"/>
        <end position="72"/>
    </location>
</feature>
<name>A0A816KBR3_BRANA</name>
<dbReference type="Proteomes" id="UP001295469">
    <property type="component" value="Chromosome C02"/>
</dbReference>
<dbReference type="EMBL" id="HG994366">
    <property type="protein sequence ID" value="CAF1919568.1"/>
    <property type="molecule type" value="Genomic_DNA"/>
</dbReference>
<protein>
    <submittedName>
        <fullName evidence="2">(rape) hypothetical protein</fullName>
    </submittedName>
</protein>
<evidence type="ECO:0000256" key="1">
    <source>
        <dbReference type="SAM" id="MobiDB-lite"/>
    </source>
</evidence>
<feature type="region of interest" description="Disordered" evidence="1">
    <location>
        <begin position="55"/>
        <end position="85"/>
    </location>
</feature>
<dbReference type="AlphaFoldDB" id="A0A816KBR3"/>
<reference evidence="2" key="1">
    <citation type="submission" date="2021-01" db="EMBL/GenBank/DDBJ databases">
        <authorList>
            <consortium name="Genoscope - CEA"/>
            <person name="William W."/>
        </authorList>
    </citation>
    <scope>NUCLEOTIDE SEQUENCE</scope>
</reference>
<sequence>MLKSPMLKFRRKFIGIAGEYQLVLCILQEGWRNQVEELHMWFFLEGLEIANRRRQTRIPPEATSRSNKNNLGELSIAAQNRGWES</sequence>